<gene>
    <name evidence="2" type="ORF">JET14_21425</name>
</gene>
<evidence type="ECO:0000256" key="1">
    <source>
        <dbReference type="SAM" id="MobiDB-lite"/>
    </source>
</evidence>
<keyword evidence="2" id="KW-0614">Plasmid</keyword>
<name>A0A7T7KNG3_9HYPH</name>
<feature type="region of interest" description="Disordered" evidence="1">
    <location>
        <begin position="101"/>
        <end position="123"/>
    </location>
</feature>
<geneLocation type="plasmid" evidence="2 3">
    <name>plas-001</name>
</geneLocation>
<dbReference type="RefSeq" id="WP_200338217.1">
    <property type="nucleotide sequence ID" value="NZ_CP066787.1"/>
</dbReference>
<organism evidence="2 3">
    <name type="scientific">Martelella lutilitoris</name>
    <dbReference type="NCBI Taxonomy" id="2583532"/>
    <lineage>
        <taxon>Bacteria</taxon>
        <taxon>Pseudomonadati</taxon>
        <taxon>Pseudomonadota</taxon>
        <taxon>Alphaproteobacteria</taxon>
        <taxon>Hyphomicrobiales</taxon>
        <taxon>Aurantimonadaceae</taxon>
        <taxon>Martelella</taxon>
    </lineage>
</organism>
<protein>
    <recommendedName>
        <fullName evidence="4">DUF2946 domain-containing protein</fullName>
    </recommendedName>
</protein>
<sequence length="123" mass="13102">MFVLASYIMRIVAVVTVVLSMTAMSWAQMSGDGSLVQHHKAHQVSADATVSMTGHGPENKKTGLHHNTLCATACALAGTFPTALDFNYPLSLELKSTPFNDIGRPAFGPEPGRRPPKSNPILA</sequence>
<accession>A0A7T7KNG3</accession>
<dbReference type="KEGG" id="mlut:JET14_21425"/>
<evidence type="ECO:0008006" key="4">
    <source>
        <dbReference type="Google" id="ProtNLM"/>
    </source>
</evidence>
<dbReference type="Proteomes" id="UP000596083">
    <property type="component" value="Plasmid plas-001"/>
</dbReference>
<evidence type="ECO:0000313" key="2">
    <source>
        <dbReference type="EMBL" id="QQM32841.1"/>
    </source>
</evidence>
<dbReference type="EMBL" id="CP066787">
    <property type="protein sequence ID" value="QQM32841.1"/>
    <property type="molecule type" value="Genomic_DNA"/>
</dbReference>
<evidence type="ECO:0000313" key="3">
    <source>
        <dbReference type="Proteomes" id="UP000596083"/>
    </source>
</evidence>
<dbReference type="AlphaFoldDB" id="A0A7T7KNG3"/>
<reference evidence="2 3" key="1">
    <citation type="submission" date="2020-12" db="EMBL/GenBank/DDBJ databases">
        <authorList>
            <person name="Zheng R.K."/>
            <person name="Sun C.M."/>
        </authorList>
    </citation>
    <scope>NUCLEOTIDE SEQUENCE [LARGE SCALE GENOMIC DNA]</scope>
    <source>
        <strain evidence="2 3">ZRK001</strain>
        <plasmid evidence="2 3">plas-001</plasmid>
    </source>
</reference>
<proteinExistence type="predicted"/>